<organism evidence="3 4">
    <name type="scientific">Mesoterricola sediminis</name>
    <dbReference type="NCBI Taxonomy" id="2927980"/>
    <lineage>
        <taxon>Bacteria</taxon>
        <taxon>Pseudomonadati</taxon>
        <taxon>Acidobacteriota</taxon>
        <taxon>Holophagae</taxon>
        <taxon>Holophagales</taxon>
        <taxon>Holophagaceae</taxon>
        <taxon>Mesoterricola</taxon>
    </lineage>
</organism>
<feature type="chain" id="PRO_5041287674" description="DUF4382 domain-containing protein" evidence="1">
    <location>
        <begin position="22"/>
        <end position="618"/>
    </location>
</feature>
<feature type="signal peptide" evidence="1">
    <location>
        <begin position="1"/>
        <end position="21"/>
    </location>
</feature>
<keyword evidence="1" id="KW-0732">Signal</keyword>
<dbReference type="Proteomes" id="UP001228113">
    <property type="component" value="Chromosome"/>
</dbReference>
<feature type="domain" description="DUF4382" evidence="2">
    <location>
        <begin position="37"/>
        <end position="189"/>
    </location>
</feature>
<protein>
    <recommendedName>
        <fullName evidence="2">DUF4382 domain-containing protein</fullName>
    </recommendedName>
</protein>
<dbReference type="KEGG" id="msea:METESE_03490"/>
<accession>A0AA48H0S9</accession>
<evidence type="ECO:0000259" key="2">
    <source>
        <dbReference type="Pfam" id="PF14321"/>
    </source>
</evidence>
<dbReference type="PROSITE" id="PS51257">
    <property type="entry name" value="PROKAR_LIPOPROTEIN"/>
    <property type="match status" value="1"/>
</dbReference>
<dbReference type="AlphaFoldDB" id="A0AA48H0S9"/>
<proteinExistence type="predicted"/>
<dbReference type="EMBL" id="AP027081">
    <property type="protein sequence ID" value="BDU75391.1"/>
    <property type="molecule type" value="Genomic_DNA"/>
</dbReference>
<dbReference type="Pfam" id="PF14321">
    <property type="entry name" value="DUF4382"/>
    <property type="match status" value="1"/>
</dbReference>
<evidence type="ECO:0000313" key="4">
    <source>
        <dbReference type="Proteomes" id="UP001228113"/>
    </source>
</evidence>
<gene>
    <name evidence="3" type="ORF">METESE_03490</name>
</gene>
<name>A0AA48H0S9_9BACT</name>
<evidence type="ECO:0000313" key="3">
    <source>
        <dbReference type="EMBL" id="BDU75391.1"/>
    </source>
</evidence>
<evidence type="ECO:0000256" key="1">
    <source>
        <dbReference type="SAM" id="SignalP"/>
    </source>
</evidence>
<keyword evidence="4" id="KW-1185">Reference proteome</keyword>
<sequence>MNRSLMLPAAAGLGLIALALACGGGSSSLSQPKVTSGAVDFQVTDAPTEDWSNVGVIIRKASLVLASDTAAASPVTIYDGSTDTTPVNLLQADQVDELLSRAKGVPAGTYDRLIVEVDGTPANITLVPAPDNAGTTPAAIPASQIVVRGTSDPVHATWKVLPTIKLETPIVVADGQTTAVAVDFDLAHPVFIVEHDTATGSPVYVVNFGTPGIFRHKAIASLDRCYLRRAIGTVASVAADGGSLVMTTEHGQSLTILADKGSNPTLFYNLDVKPVAAVPAAAIPASLTAGLNVEVTARYQADGSLTAVRVWYTAAAGTLPQWTPEGHITRVDRVNNVIRVLDSAGDPKPIAITAATKWYWRGDTTTDLSGGNGTAFLANVERFFKVQVTVADPLAVPLVATSVDIQRGVFEGVITGASSSSFTYAKAVGDLVTPITHTLAYGPSFSFWDFTFPGLASTSVPAFLSEANSGIVVDTDGDTFRPYAVSSLAWASTGWAANGTVFMPIALSPYAQTVTTAYASGTLQVTPRAGTLVMGGMGTMGGGLGTATAVPVTVALSTTPQEQPIVTRFTRQAGMAVTVTTLDSTQWAAALTAGAKVRVFGVPDGTGKLKAYYVNIYQ</sequence>
<dbReference type="RefSeq" id="WP_243330879.1">
    <property type="nucleotide sequence ID" value="NZ_AP027081.1"/>
</dbReference>
<dbReference type="InterPro" id="IPR025491">
    <property type="entry name" value="DUF4382"/>
</dbReference>
<reference evidence="3" key="1">
    <citation type="journal article" date="2023" name="Int. J. Syst. Evol. Microbiol.">
        <title>Mesoterricola silvestris gen. nov., sp. nov., Mesoterricola sediminis sp. nov., Geothrix oryzae sp. nov., Geothrix edaphica sp. nov., Geothrix rubra sp. nov., and Geothrix limicola sp. nov., six novel members of Acidobacteriota isolated from soils.</title>
        <authorList>
            <person name="Itoh H."/>
            <person name="Sugisawa Y."/>
            <person name="Mise K."/>
            <person name="Xu Z."/>
            <person name="Kuniyasu M."/>
            <person name="Ushijima N."/>
            <person name="Kawano K."/>
            <person name="Kobayashi E."/>
            <person name="Shiratori Y."/>
            <person name="Masuda Y."/>
            <person name="Senoo K."/>
        </authorList>
    </citation>
    <scope>NUCLEOTIDE SEQUENCE</scope>
    <source>
        <strain evidence="3">W786</strain>
    </source>
</reference>